<feature type="domain" description="Tail specific protease" evidence="2">
    <location>
        <begin position="293"/>
        <end position="488"/>
    </location>
</feature>
<accession>A0A2W0HG42</accession>
<dbReference type="AlphaFoldDB" id="A0A2W0HG42"/>
<protein>
    <recommendedName>
        <fullName evidence="2">Tail specific protease domain-containing protein</fullName>
    </recommendedName>
</protein>
<dbReference type="RefSeq" id="WP_110519960.1">
    <property type="nucleotide sequence ID" value="NZ_PDOF01000002.1"/>
</dbReference>
<evidence type="ECO:0000313" key="3">
    <source>
        <dbReference type="EMBL" id="PYZ96355.1"/>
    </source>
</evidence>
<reference evidence="3 4" key="1">
    <citation type="submission" date="2017-10" db="EMBL/GenBank/DDBJ databases">
        <title>Bacillus sp. nov., a halophilic bacterium isolated from a Yangshapao Lake.</title>
        <authorList>
            <person name="Wang H."/>
        </authorList>
    </citation>
    <scope>NUCLEOTIDE SEQUENCE [LARGE SCALE GENOMIC DNA]</scope>
    <source>
        <strain evidence="3 4">YSP-3</strain>
    </source>
</reference>
<dbReference type="OrthoDB" id="1708078at2"/>
<comment type="caution">
    <text evidence="3">The sequence shown here is derived from an EMBL/GenBank/DDBJ whole genome shotgun (WGS) entry which is preliminary data.</text>
</comment>
<feature type="signal peptide" evidence="1">
    <location>
        <begin position="1"/>
        <end position="23"/>
    </location>
</feature>
<feature type="chain" id="PRO_5039553595" description="Tail specific protease domain-containing protein" evidence="1">
    <location>
        <begin position="24"/>
        <end position="512"/>
    </location>
</feature>
<dbReference type="Pfam" id="PF03572">
    <property type="entry name" value="Peptidase_S41"/>
    <property type="match status" value="1"/>
</dbReference>
<dbReference type="SUPFAM" id="SSF52096">
    <property type="entry name" value="ClpP/crotonase"/>
    <property type="match status" value="1"/>
</dbReference>
<evidence type="ECO:0000256" key="1">
    <source>
        <dbReference type="SAM" id="SignalP"/>
    </source>
</evidence>
<dbReference type="InterPro" id="IPR005151">
    <property type="entry name" value="Tail-specific_protease"/>
</dbReference>
<keyword evidence="4" id="KW-1185">Reference proteome</keyword>
<dbReference type="InterPro" id="IPR029045">
    <property type="entry name" value="ClpP/crotonase-like_dom_sf"/>
</dbReference>
<evidence type="ECO:0000313" key="4">
    <source>
        <dbReference type="Proteomes" id="UP000248066"/>
    </source>
</evidence>
<organism evidence="3 4">
    <name type="scientific">Alteribacter lacisalsi</name>
    <dbReference type="NCBI Taxonomy" id="2045244"/>
    <lineage>
        <taxon>Bacteria</taxon>
        <taxon>Bacillati</taxon>
        <taxon>Bacillota</taxon>
        <taxon>Bacilli</taxon>
        <taxon>Bacillales</taxon>
        <taxon>Bacillaceae</taxon>
        <taxon>Alteribacter</taxon>
    </lineage>
</organism>
<dbReference type="GO" id="GO:0008236">
    <property type="term" value="F:serine-type peptidase activity"/>
    <property type="evidence" value="ECO:0007669"/>
    <property type="project" value="InterPro"/>
</dbReference>
<name>A0A2W0HG42_9BACI</name>
<dbReference type="GO" id="GO:0006508">
    <property type="term" value="P:proteolysis"/>
    <property type="evidence" value="ECO:0007669"/>
    <property type="project" value="InterPro"/>
</dbReference>
<dbReference type="PANTHER" id="PTHR11261">
    <property type="entry name" value="INTERPHOTORECEPTOR RETINOID-BINDING PROTEIN"/>
    <property type="match status" value="1"/>
</dbReference>
<dbReference type="PROSITE" id="PS51257">
    <property type="entry name" value="PROKAR_LIPOPROTEIN"/>
    <property type="match status" value="1"/>
</dbReference>
<gene>
    <name evidence="3" type="ORF">CR205_11545</name>
</gene>
<evidence type="ECO:0000259" key="2">
    <source>
        <dbReference type="Pfam" id="PF03572"/>
    </source>
</evidence>
<proteinExistence type="predicted"/>
<dbReference type="Gene3D" id="3.90.226.10">
    <property type="entry name" value="2-enoyl-CoA Hydratase, Chain A, domain 1"/>
    <property type="match status" value="1"/>
</dbReference>
<dbReference type="Proteomes" id="UP000248066">
    <property type="component" value="Unassembled WGS sequence"/>
</dbReference>
<keyword evidence="1" id="KW-0732">Signal</keyword>
<sequence length="512" mass="57665">MKSTIAFTTVLFLLAGCAASDTASNDPIETSVLLEEIRENNRSSEKKEDGGGLSDLLYDYSETEEPEAELEEFQSLSITSETERDYTRAAMIENVSLLHTTLKNMYPLYEFQGGDQAFESARDHIGSELQELGEEEELTERTFTNLLAGHYDFINDKHFVINGNSMSSRDYRLYRSEDYAFFKDENREFRKMTDEDSRLRAVNGDREVEAYLLPGLSEDGEIVYYPGVFTEGHTDVNWALDVENSEGAARLTAAIRRETLEIQDAGRDFELAEKDGVPWLQLRSMTVLKSDPHDHHDVVNSAKELREAPYFVLDLRSNIGGQRMTIDKWLEAFFGRAVSLDGKTVQLFSAPGSIFVEDLLDLYGAEVEMDPFNEGFEEEILAFGGYEYPMEPFFEIEQNEFPSMEKPDTEIYILMDNHTASAAELLALILKKAGNTTLIGVQSAGAVSSGDALPFKLPNTHIPFEVPVTFTYSPELMAMEGKGIQPDLWVSPDAAEQRVLQLLKKHSTSDNH</sequence>
<dbReference type="PANTHER" id="PTHR11261:SF3">
    <property type="entry name" value="RETINOL-BINDING PROTEIN 3"/>
    <property type="match status" value="1"/>
</dbReference>
<dbReference type="EMBL" id="PDOF01000002">
    <property type="protein sequence ID" value="PYZ96355.1"/>
    <property type="molecule type" value="Genomic_DNA"/>
</dbReference>